<reference evidence="12" key="1">
    <citation type="journal article" date="2020" name="Stud. Mycol.">
        <title>101 Dothideomycetes genomes: a test case for predicting lifestyles and emergence of pathogens.</title>
        <authorList>
            <person name="Haridas S."/>
            <person name="Albert R."/>
            <person name="Binder M."/>
            <person name="Bloem J."/>
            <person name="Labutti K."/>
            <person name="Salamov A."/>
            <person name="Andreopoulos B."/>
            <person name="Baker S."/>
            <person name="Barry K."/>
            <person name="Bills G."/>
            <person name="Bluhm B."/>
            <person name="Cannon C."/>
            <person name="Castanera R."/>
            <person name="Culley D."/>
            <person name="Daum C."/>
            <person name="Ezra D."/>
            <person name="Gonzalez J."/>
            <person name="Henrissat B."/>
            <person name="Kuo A."/>
            <person name="Liang C."/>
            <person name="Lipzen A."/>
            <person name="Lutzoni F."/>
            <person name="Magnuson J."/>
            <person name="Mondo S."/>
            <person name="Nolan M."/>
            <person name="Ohm R."/>
            <person name="Pangilinan J."/>
            <person name="Park H.-J."/>
            <person name="Ramirez L."/>
            <person name="Alfaro M."/>
            <person name="Sun H."/>
            <person name="Tritt A."/>
            <person name="Yoshinaga Y."/>
            <person name="Zwiers L.-H."/>
            <person name="Turgeon B."/>
            <person name="Goodwin S."/>
            <person name="Spatafora J."/>
            <person name="Crous P."/>
            <person name="Grigoriev I."/>
        </authorList>
    </citation>
    <scope>NUCLEOTIDE SEQUENCE</scope>
    <source>
        <strain evidence="12">ATCC 36951</strain>
    </source>
</reference>
<sequence length="311" mass="34875">MGDHILQSGNFEVSGGHTLHWQLWGKKDGIPVVCLHGGPGAGFQDSHKSVFDPERHTVLLFDQRGCGKSKPYGSTKENTTPNLVADTCKLMDHVGFETAHIAGGSWGSALSLIFAIAHPERTRSLLIWSVFLIRPFENAWVNEGGPRNLFPDEWKRFISNVPADVPKDSDSIMRFYQEKIFSDDEEIASKYALEWTLWEECLITITYNPDTLEAEVREDPNAVSIARLELYYFLNGCFVPENHILNSISKIQHIRCQVVQGRFDMCTPAVSAHDLRDAYGDKLSLKVVNSGHLRSDPEMAPALQRAASSFE</sequence>
<keyword evidence="5 8" id="KW-0963">Cytoplasm</keyword>
<comment type="subcellular location">
    <subcellularLocation>
        <location evidence="2 8">Cytoplasm</location>
    </subcellularLocation>
</comment>
<dbReference type="OrthoDB" id="408373at2759"/>
<proteinExistence type="inferred from homology"/>
<comment type="similarity">
    <text evidence="3 8 10">Belongs to the peptidase S33 family.</text>
</comment>
<feature type="domain" description="AB hydrolase-1" evidence="11">
    <location>
        <begin position="31"/>
        <end position="293"/>
    </location>
</feature>
<dbReference type="NCBIfam" id="TIGR01249">
    <property type="entry name" value="pro_imino_pep_1"/>
    <property type="match status" value="1"/>
</dbReference>
<dbReference type="PIRSF" id="PIRSF006431">
    <property type="entry name" value="Pept_S33"/>
    <property type="match status" value="1"/>
</dbReference>
<evidence type="ECO:0000256" key="2">
    <source>
        <dbReference type="ARBA" id="ARBA00004496"/>
    </source>
</evidence>
<evidence type="ECO:0000256" key="10">
    <source>
        <dbReference type="RuleBase" id="RU003421"/>
    </source>
</evidence>
<evidence type="ECO:0000256" key="3">
    <source>
        <dbReference type="ARBA" id="ARBA00010088"/>
    </source>
</evidence>
<evidence type="ECO:0000256" key="5">
    <source>
        <dbReference type="ARBA" id="ARBA00022490"/>
    </source>
</evidence>
<name>A0A6A6BZY2_ZASCE</name>
<dbReference type="PANTHER" id="PTHR43722">
    <property type="entry name" value="PROLINE IMINOPEPTIDASE"/>
    <property type="match status" value="1"/>
</dbReference>
<feature type="active site" description="Nucleophile" evidence="9">
    <location>
        <position position="105"/>
    </location>
</feature>
<evidence type="ECO:0000256" key="9">
    <source>
        <dbReference type="PIRSR" id="PIRSR006431-1"/>
    </source>
</evidence>
<evidence type="ECO:0000256" key="8">
    <source>
        <dbReference type="PIRNR" id="PIRNR006431"/>
    </source>
</evidence>
<evidence type="ECO:0000259" key="11">
    <source>
        <dbReference type="Pfam" id="PF00561"/>
    </source>
</evidence>
<evidence type="ECO:0000256" key="4">
    <source>
        <dbReference type="ARBA" id="ARBA00022438"/>
    </source>
</evidence>
<feature type="active site" evidence="9">
    <location>
        <position position="264"/>
    </location>
</feature>
<dbReference type="GeneID" id="54564069"/>
<keyword evidence="13" id="KW-1185">Reference proteome</keyword>
<dbReference type="GO" id="GO:0005737">
    <property type="term" value="C:cytoplasm"/>
    <property type="evidence" value="ECO:0007669"/>
    <property type="project" value="UniProtKB-SubCell"/>
</dbReference>
<dbReference type="PRINTS" id="PR00793">
    <property type="entry name" value="PROAMNOPTASE"/>
</dbReference>
<dbReference type="AlphaFoldDB" id="A0A6A6BZY2"/>
<dbReference type="InterPro" id="IPR000073">
    <property type="entry name" value="AB_hydrolase_1"/>
</dbReference>
<comment type="catalytic activity">
    <reaction evidence="1 8 10">
        <text>Release of N-terminal proline from a peptide.</text>
        <dbReference type="EC" id="3.4.11.5"/>
    </reaction>
</comment>
<dbReference type="PANTHER" id="PTHR43722:SF1">
    <property type="entry name" value="PROLINE IMINOPEPTIDASE"/>
    <property type="match status" value="1"/>
</dbReference>
<evidence type="ECO:0000256" key="6">
    <source>
        <dbReference type="ARBA" id="ARBA00022670"/>
    </source>
</evidence>
<evidence type="ECO:0000256" key="1">
    <source>
        <dbReference type="ARBA" id="ARBA00001585"/>
    </source>
</evidence>
<accession>A0A6A6BZY2</accession>
<evidence type="ECO:0000256" key="7">
    <source>
        <dbReference type="ARBA" id="ARBA00022801"/>
    </source>
</evidence>
<evidence type="ECO:0000313" key="12">
    <source>
        <dbReference type="EMBL" id="KAF2160275.1"/>
    </source>
</evidence>
<organism evidence="12 13">
    <name type="scientific">Zasmidium cellare ATCC 36951</name>
    <dbReference type="NCBI Taxonomy" id="1080233"/>
    <lineage>
        <taxon>Eukaryota</taxon>
        <taxon>Fungi</taxon>
        <taxon>Dikarya</taxon>
        <taxon>Ascomycota</taxon>
        <taxon>Pezizomycotina</taxon>
        <taxon>Dothideomycetes</taxon>
        <taxon>Dothideomycetidae</taxon>
        <taxon>Mycosphaerellales</taxon>
        <taxon>Mycosphaerellaceae</taxon>
        <taxon>Zasmidium</taxon>
    </lineage>
</organism>
<dbReference type="GO" id="GO:0006508">
    <property type="term" value="P:proteolysis"/>
    <property type="evidence" value="ECO:0007669"/>
    <property type="project" value="UniProtKB-KW"/>
</dbReference>
<dbReference type="RefSeq" id="XP_033661164.1">
    <property type="nucleotide sequence ID" value="XM_033810797.1"/>
</dbReference>
<feature type="active site" description="Proton donor" evidence="9">
    <location>
        <position position="292"/>
    </location>
</feature>
<dbReference type="SUPFAM" id="SSF53474">
    <property type="entry name" value="alpha/beta-Hydrolases"/>
    <property type="match status" value="1"/>
</dbReference>
<dbReference type="PRINTS" id="PR00111">
    <property type="entry name" value="ABHYDROLASE"/>
</dbReference>
<keyword evidence="7 8" id="KW-0378">Hydrolase</keyword>
<dbReference type="GO" id="GO:0004177">
    <property type="term" value="F:aminopeptidase activity"/>
    <property type="evidence" value="ECO:0007669"/>
    <property type="project" value="UniProtKB-UniRule"/>
</dbReference>
<dbReference type="Gene3D" id="3.40.50.1820">
    <property type="entry name" value="alpha/beta hydrolase"/>
    <property type="match status" value="1"/>
</dbReference>
<dbReference type="InterPro" id="IPR029058">
    <property type="entry name" value="AB_hydrolase_fold"/>
</dbReference>
<dbReference type="EMBL" id="ML993628">
    <property type="protein sequence ID" value="KAF2160275.1"/>
    <property type="molecule type" value="Genomic_DNA"/>
</dbReference>
<gene>
    <name evidence="12" type="ORF">M409DRAFT_37792</name>
</gene>
<protein>
    <recommendedName>
        <fullName evidence="8 10">Proline iminopeptidase</fullName>
        <shortName evidence="8">PIP</shortName>
        <ecNumber evidence="8 10">3.4.11.5</ecNumber>
    </recommendedName>
    <alternativeName>
        <fullName evidence="8">Prolyl aminopeptidase</fullName>
    </alternativeName>
</protein>
<dbReference type="Proteomes" id="UP000799537">
    <property type="component" value="Unassembled WGS sequence"/>
</dbReference>
<dbReference type="EC" id="3.4.11.5" evidence="8 10"/>
<dbReference type="Pfam" id="PF00561">
    <property type="entry name" value="Abhydrolase_1"/>
    <property type="match status" value="1"/>
</dbReference>
<dbReference type="InterPro" id="IPR005944">
    <property type="entry name" value="Pro_iminopeptidase"/>
</dbReference>
<evidence type="ECO:0000313" key="13">
    <source>
        <dbReference type="Proteomes" id="UP000799537"/>
    </source>
</evidence>
<keyword evidence="4 8" id="KW-0031">Aminopeptidase</keyword>
<dbReference type="InterPro" id="IPR002410">
    <property type="entry name" value="Peptidase_S33"/>
</dbReference>
<keyword evidence="6 8" id="KW-0645">Protease</keyword>